<dbReference type="EC" id="2.4.99.28" evidence="7"/>
<comment type="caution">
    <text evidence="11">The sequence shown here is derived from an EMBL/GenBank/DDBJ whole genome shotgun (WGS) entry which is preliminary data.</text>
</comment>
<dbReference type="EMBL" id="QHKO01000001">
    <property type="protein sequence ID" value="RAL24783.1"/>
    <property type="molecule type" value="Genomic_DNA"/>
</dbReference>
<dbReference type="InterPro" id="IPR050396">
    <property type="entry name" value="Glycosyltr_51/Transpeptidase"/>
</dbReference>
<evidence type="ECO:0000313" key="11">
    <source>
        <dbReference type="EMBL" id="RAL24783.1"/>
    </source>
</evidence>
<gene>
    <name evidence="11" type="ORF">DL240_00810</name>
</gene>
<proteinExistence type="predicted"/>
<evidence type="ECO:0000259" key="9">
    <source>
        <dbReference type="Pfam" id="PF00905"/>
    </source>
</evidence>
<sequence length="791" mass="86084">MPTSSRTPRRLNLRRLSLALATLLSIATLASAIWAARLWTQAHNNLPPLPDLHAWNPDLPTQITTADGWPLTSHASGAPLAYEELPPLLIASVLAAEDEDFFLHRGYSPRAIARAALVNLRAGDIIQGASTITQQVAKHFLSSRKTTRRKLEELLLARQLEAHYSKPEILAAYLRNVYFGQQAWGISRASWRYFNLAPAELSLGQMATLAGLLPAPSVYNPVASPDIALQKRNRVLRRLHDIGVISTPTYLAERAQPLGFGGLPTAQPDHHLSFPEAHTEARQHIERLHPGTDWSLSGTRVITTHRVGLQAAARQALAGGILAHNRRQGYHGALASLANDQQLPALLNPLPDDARYSLASVQHASPDGLAILTPLGPLHIPKERLSWLGGLDPRSGRPRDPRAFQRLLRPDDLVLLHRTSPRASWELFQPARAEGALLLLDHHSGDLTATVGAHQVHRSAFNRATRACRQPGSLFKTIVFAEALSNSLTLATLLRDIPSTVDTRGNTGTWAPRNADLDFKGTITALDALVLSRNIPAVHLLERMGPSALIRRARALGVEATLDPTASLALGASCVTPLDMARVHAAIARGGLDTPTRAIDRTIDLRTGQLHDHGHFASPSATATARLARIAAPLLPPERVLNPRPTALLHHALLQVARRGTAAAIPDAWPIAAKTGTTNEFDAWLATYSPTLTAIVWIGSDKNTHPLGRGEHGARTALPVFTSLYQHLHRPDIDWPHRTLDLEEVLIDPATGLRSRPGEPGHPYPFIPGTAPAEFAPTRASRQLLHIDTIR</sequence>
<evidence type="ECO:0000256" key="8">
    <source>
        <dbReference type="ARBA" id="ARBA00049902"/>
    </source>
</evidence>
<dbReference type="InterPro" id="IPR001460">
    <property type="entry name" value="PCN-bd_Tpept"/>
</dbReference>
<dbReference type="GO" id="GO:0008955">
    <property type="term" value="F:peptidoglycan glycosyltransferase activity"/>
    <property type="evidence" value="ECO:0007669"/>
    <property type="project" value="UniProtKB-EC"/>
</dbReference>
<evidence type="ECO:0000256" key="2">
    <source>
        <dbReference type="ARBA" id="ARBA00022670"/>
    </source>
</evidence>
<dbReference type="GO" id="GO:0006508">
    <property type="term" value="P:proteolysis"/>
    <property type="evidence" value="ECO:0007669"/>
    <property type="project" value="UniProtKB-KW"/>
</dbReference>
<dbReference type="RefSeq" id="WP_111727955.1">
    <property type="nucleotide sequence ID" value="NZ_QHKO01000001.1"/>
</dbReference>
<dbReference type="Proteomes" id="UP000249169">
    <property type="component" value="Unassembled WGS sequence"/>
</dbReference>
<evidence type="ECO:0000259" key="10">
    <source>
        <dbReference type="Pfam" id="PF00912"/>
    </source>
</evidence>
<keyword evidence="3" id="KW-0328">Glycosyltransferase</keyword>
<dbReference type="GO" id="GO:0004180">
    <property type="term" value="F:carboxypeptidase activity"/>
    <property type="evidence" value="ECO:0007669"/>
    <property type="project" value="UniProtKB-KW"/>
</dbReference>
<dbReference type="GO" id="GO:0009252">
    <property type="term" value="P:peptidoglycan biosynthetic process"/>
    <property type="evidence" value="ECO:0007669"/>
    <property type="project" value="UniProtKB-UniPathway"/>
</dbReference>
<name>A0A328CDL4_9DELT</name>
<keyword evidence="4" id="KW-0808">Transferase</keyword>
<dbReference type="PANTHER" id="PTHR32282:SF33">
    <property type="entry name" value="PEPTIDOGLYCAN GLYCOSYLTRANSFERASE"/>
    <property type="match status" value="1"/>
</dbReference>
<dbReference type="AlphaFoldDB" id="A0A328CDL4"/>
<dbReference type="GO" id="GO:0030288">
    <property type="term" value="C:outer membrane-bounded periplasmic space"/>
    <property type="evidence" value="ECO:0007669"/>
    <property type="project" value="TreeGrafter"/>
</dbReference>
<dbReference type="GO" id="GO:0008658">
    <property type="term" value="F:penicillin binding"/>
    <property type="evidence" value="ECO:0007669"/>
    <property type="project" value="InterPro"/>
</dbReference>
<organism evidence="11 12">
    <name type="scientific">Lujinxingia litoralis</name>
    <dbReference type="NCBI Taxonomy" id="2211119"/>
    <lineage>
        <taxon>Bacteria</taxon>
        <taxon>Deltaproteobacteria</taxon>
        <taxon>Bradymonadales</taxon>
        <taxon>Lujinxingiaceae</taxon>
        <taxon>Lujinxingia</taxon>
    </lineage>
</organism>
<protein>
    <recommendedName>
        <fullName evidence="7">peptidoglycan glycosyltransferase</fullName>
        <ecNumber evidence="7">2.4.99.28</ecNumber>
    </recommendedName>
</protein>
<keyword evidence="12" id="KW-1185">Reference proteome</keyword>
<evidence type="ECO:0000256" key="7">
    <source>
        <dbReference type="ARBA" id="ARBA00044770"/>
    </source>
</evidence>
<dbReference type="Gene3D" id="3.40.710.10">
    <property type="entry name" value="DD-peptidase/beta-lactamase superfamily"/>
    <property type="match status" value="1"/>
</dbReference>
<dbReference type="Pfam" id="PF00905">
    <property type="entry name" value="Transpeptidase"/>
    <property type="match status" value="1"/>
</dbReference>
<dbReference type="InterPro" id="IPR012338">
    <property type="entry name" value="Beta-lactam/transpept-like"/>
</dbReference>
<dbReference type="SUPFAM" id="SSF56601">
    <property type="entry name" value="beta-lactamase/transpeptidase-like"/>
    <property type="match status" value="1"/>
</dbReference>
<keyword evidence="5" id="KW-0378">Hydrolase</keyword>
<dbReference type="SUPFAM" id="SSF53955">
    <property type="entry name" value="Lysozyme-like"/>
    <property type="match status" value="1"/>
</dbReference>
<evidence type="ECO:0000256" key="4">
    <source>
        <dbReference type="ARBA" id="ARBA00022679"/>
    </source>
</evidence>
<keyword evidence="2" id="KW-0645">Protease</keyword>
<evidence type="ECO:0000313" key="12">
    <source>
        <dbReference type="Proteomes" id="UP000249169"/>
    </source>
</evidence>
<dbReference type="Gene3D" id="1.10.3810.10">
    <property type="entry name" value="Biosynthetic peptidoglycan transglycosylase-like"/>
    <property type="match status" value="1"/>
</dbReference>
<comment type="catalytic activity">
    <reaction evidence="8">
        <text>[GlcNAc-(1-&gt;4)-Mur2Ac(oyl-L-Ala-gamma-D-Glu-L-Lys-D-Ala-D-Ala)](n)-di-trans,octa-cis-undecaprenyl diphosphate + beta-D-GlcNAc-(1-&gt;4)-Mur2Ac(oyl-L-Ala-gamma-D-Glu-L-Lys-D-Ala-D-Ala)-di-trans,octa-cis-undecaprenyl diphosphate = [GlcNAc-(1-&gt;4)-Mur2Ac(oyl-L-Ala-gamma-D-Glu-L-Lys-D-Ala-D-Ala)](n+1)-di-trans,octa-cis-undecaprenyl diphosphate + di-trans,octa-cis-undecaprenyl diphosphate + H(+)</text>
        <dbReference type="Rhea" id="RHEA:23708"/>
        <dbReference type="Rhea" id="RHEA-COMP:9602"/>
        <dbReference type="Rhea" id="RHEA-COMP:9603"/>
        <dbReference type="ChEBI" id="CHEBI:15378"/>
        <dbReference type="ChEBI" id="CHEBI:58405"/>
        <dbReference type="ChEBI" id="CHEBI:60033"/>
        <dbReference type="ChEBI" id="CHEBI:78435"/>
        <dbReference type="EC" id="2.4.99.28"/>
    </reaction>
</comment>
<evidence type="ECO:0000256" key="5">
    <source>
        <dbReference type="ARBA" id="ARBA00022801"/>
    </source>
</evidence>
<dbReference type="InterPro" id="IPR001264">
    <property type="entry name" value="Glyco_trans_51"/>
</dbReference>
<reference evidence="11 12" key="1">
    <citation type="submission" date="2018-05" db="EMBL/GenBank/DDBJ databases">
        <title>Lujinxingia marina gen. nov. sp. nov., a new facultative anaerobic member of the class Deltaproteobacteria, and proposal of Lujinxingaceae fam. nov.</title>
        <authorList>
            <person name="Li C.-M."/>
        </authorList>
    </citation>
    <scope>NUCLEOTIDE SEQUENCE [LARGE SCALE GENOMIC DNA]</scope>
    <source>
        <strain evidence="11 12">B210</strain>
    </source>
</reference>
<evidence type="ECO:0000256" key="6">
    <source>
        <dbReference type="ARBA" id="ARBA00023268"/>
    </source>
</evidence>
<evidence type="ECO:0000256" key="1">
    <source>
        <dbReference type="ARBA" id="ARBA00022645"/>
    </source>
</evidence>
<accession>A0A328CDL4</accession>
<feature type="domain" description="Penicillin-binding protein transpeptidase" evidence="9">
    <location>
        <begin position="435"/>
        <end position="699"/>
    </location>
</feature>
<keyword evidence="1" id="KW-0121">Carboxypeptidase</keyword>
<dbReference type="PANTHER" id="PTHR32282">
    <property type="entry name" value="BINDING PROTEIN TRANSPEPTIDASE, PUTATIVE-RELATED"/>
    <property type="match status" value="1"/>
</dbReference>
<dbReference type="UniPathway" id="UPA00219"/>
<dbReference type="OrthoDB" id="9766909at2"/>
<feature type="domain" description="Glycosyl transferase family 51" evidence="10">
    <location>
        <begin position="78"/>
        <end position="239"/>
    </location>
</feature>
<dbReference type="Pfam" id="PF00912">
    <property type="entry name" value="Transgly"/>
    <property type="match status" value="1"/>
</dbReference>
<dbReference type="InterPro" id="IPR036950">
    <property type="entry name" value="PBP_transglycosylase"/>
</dbReference>
<evidence type="ECO:0000256" key="3">
    <source>
        <dbReference type="ARBA" id="ARBA00022676"/>
    </source>
</evidence>
<dbReference type="InterPro" id="IPR023346">
    <property type="entry name" value="Lysozyme-like_dom_sf"/>
</dbReference>
<keyword evidence="6" id="KW-0511">Multifunctional enzyme</keyword>